<evidence type="ECO:0008006" key="12">
    <source>
        <dbReference type="Google" id="ProtNLM"/>
    </source>
</evidence>
<evidence type="ECO:0000256" key="7">
    <source>
        <dbReference type="SAM" id="Phobius"/>
    </source>
</evidence>
<dbReference type="PATRIC" id="fig|1121022.4.peg.1585"/>
<evidence type="ECO:0000256" key="5">
    <source>
        <dbReference type="ARBA" id="ARBA00023136"/>
    </source>
</evidence>
<comment type="caution">
    <text evidence="10">The sequence shown here is derived from an EMBL/GenBank/DDBJ whole genome shotgun (WGS) entry which is preliminary data.</text>
</comment>
<proteinExistence type="inferred from homology"/>
<comment type="similarity">
    <text evidence="6">Belongs to the ABC-4 integral membrane protein family.</text>
</comment>
<dbReference type="InterPro" id="IPR050250">
    <property type="entry name" value="Macrolide_Exporter_MacB"/>
</dbReference>
<name>V4PF16_9CAUL</name>
<keyword evidence="3 7" id="KW-0812">Transmembrane</keyword>
<evidence type="ECO:0000259" key="8">
    <source>
        <dbReference type="Pfam" id="PF02687"/>
    </source>
</evidence>
<reference evidence="10 11" key="1">
    <citation type="journal article" date="2014" name="Nature">
        <title>Sequential evolution of bacterial morphology by co-option of a developmental regulator.</title>
        <authorList>
            <person name="Jiang C."/>
            <person name="Brown P.J."/>
            <person name="Ducret A."/>
            <person name="Brun Y.V."/>
        </authorList>
    </citation>
    <scope>NUCLEOTIDE SEQUENCE [LARGE SCALE GENOMIC DNA]</scope>
    <source>
        <strain evidence="10 11">DSM 16100</strain>
    </source>
</reference>
<feature type="domain" description="MacB-like periplasmic core" evidence="9">
    <location>
        <begin position="29"/>
        <end position="242"/>
    </location>
</feature>
<dbReference type="STRING" id="1121022.GCA_000376105_02707"/>
<dbReference type="Proteomes" id="UP000017837">
    <property type="component" value="Unassembled WGS sequence"/>
</dbReference>
<evidence type="ECO:0000259" key="9">
    <source>
        <dbReference type="Pfam" id="PF12704"/>
    </source>
</evidence>
<evidence type="ECO:0000313" key="10">
    <source>
        <dbReference type="EMBL" id="ESQ92547.1"/>
    </source>
</evidence>
<gene>
    <name evidence="10" type="ORF">ABENE_07880</name>
</gene>
<evidence type="ECO:0000256" key="4">
    <source>
        <dbReference type="ARBA" id="ARBA00022989"/>
    </source>
</evidence>
<feature type="transmembrane region" description="Helical" evidence="7">
    <location>
        <begin position="30"/>
        <end position="53"/>
    </location>
</feature>
<keyword evidence="11" id="KW-1185">Reference proteome</keyword>
<dbReference type="Pfam" id="PF02687">
    <property type="entry name" value="FtsX"/>
    <property type="match status" value="1"/>
</dbReference>
<dbReference type="Pfam" id="PF12704">
    <property type="entry name" value="MacB_PCD"/>
    <property type="match status" value="1"/>
</dbReference>
<evidence type="ECO:0000256" key="6">
    <source>
        <dbReference type="ARBA" id="ARBA00038076"/>
    </source>
</evidence>
<dbReference type="EMBL" id="AWGB01000012">
    <property type="protein sequence ID" value="ESQ92547.1"/>
    <property type="molecule type" value="Genomic_DNA"/>
</dbReference>
<dbReference type="AlphaFoldDB" id="V4PF16"/>
<feature type="transmembrane region" description="Helical" evidence="7">
    <location>
        <begin position="328"/>
        <end position="354"/>
    </location>
</feature>
<keyword evidence="5 7" id="KW-0472">Membrane</keyword>
<feature type="domain" description="ABC3 transporter permease C-terminal" evidence="8">
    <location>
        <begin position="280"/>
        <end position="392"/>
    </location>
</feature>
<comment type="subcellular location">
    <subcellularLocation>
        <location evidence="1">Cell membrane</location>
        <topology evidence="1">Multi-pass membrane protein</topology>
    </subcellularLocation>
</comment>
<dbReference type="PANTHER" id="PTHR30572:SF4">
    <property type="entry name" value="ABC TRANSPORTER PERMEASE YTRF"/>
    <property type="match status" value="1"/>
</dbReference>
<sequence length="399" mass="41412">MIRGLPSKSAITHLVSEAVSNLLAHKQRTLLALLGIVIGTASVIAMLSIGHMAQLEAIGMFRAVGVNTLLVNAGQTQLGIGLDPSLITILPERVSGVTLTAPIAIAQAPVANFGPETNIVVAGLPPAGQSLLGLGLGEGRLLTSFDTNNHVAVIGAEVAIKLSTPGRPAVPGQTLRVGKYVYTIVGILKPVTLSFMTALDVNNAVLIPLSLSAGTTGQSGVNAAFIRFDPTLDADDMSRRVTEDLTRQAPENSINVQSPKQLIAAMKKQKAVQSQLLAAIGGISLLVGGIGVMNVMLMSVMERKREIGLRMAIGAAPKDIQGMFLTEAVVLTLTGGVIGIALGLVISFVAASLWAWEFSLALYTLPVGLGLSAFAGIVFGFFPALKASHLNPIEALRAD</sequence>
<evidence type="ECO:0000256" key="3">
    <source>
        <dbReference type="ARBA" id="ARBA00022692"/>
    </source>
</evidence>
<accession>V4PF16</accession>
<keyword evidence="4 7" id="KW-1133">Transmembrane helix</keyword>
<feature type="transmembrane region" description="Helical" evidence="7">
    <location>
        <begin position="360"/>
        <end position="382"/>
    </location>
</feature>
<dbReference type="GO" id="GO:0005886">
    <property type="term" value="C:plasma membrane"/>
    <property type="evidence" value="ECO:0007669"/>
    <property type="project" value="UniProtKB-SubCell"/>
</dbReference>
<dbReference type="eggNOG" id="COG0577">
    <property type="taxonomic scope" value="Bacteria"/>
</dbReference>
<keyword evidence="2" id="KW-1003">Cell membrane</keyword>
<dbReference type="InterPro" id="IPR003838">
    <property type="entry name" value="ABC3_permease_C"/>
</dbReference>
<evidence type="ECO:0000256" key="2">
    <source>
        <dbReference type="ARBA" id="ARBA00022475"/>
    </source>
</evidence>
<organism evidence="10 11">
    <name type="scientific">Asticcacaulis benevestitus DSM 16100 = ATCC BAA-896</name>
    <dbReference type="NCBI Taxonomy" id="1121022"/>
    <lineage>
        <taxon>Bacteria</taxon>
        <taxon>Pseudomonadati</taxon>
        <taxon>Pseudomonadota</taxon>
        <taxon>Alphaproteobacteria</taxon>
        <taxon>Caulobacterales</taxon>
        <taxon>Caulobacteraceae</taxon>
        <taxon>Asticcacaulis</taxon>
    </lineage>
</organism>
<protein>
    <recommendedName>
        <fullName evidence="12">ABC transporter permease</fullName>
    </recommendedName>
</protein>
<dbReference type="PANTHER" id="PTHR30572">
    <property type="entry name" value="MEMBRANE COMPONENT OF TRANSPORTER-RELATED"/>
    <property type="match status" value="1"/>
</dbReference>
<evidence type="ECO:0000256" key="1">
    <source>
        <dbReference type="ARBA" id="ARBA00004651"/>
    </source>
</evidence>
<dbReference type="RefSeq" id="WP_018082379.1">
    <property type="nucleotide sequence ID" value="NZ_AWGB01000012.1"/>
</dbReference>
<dbReference type="InterPro" id="IPR025857">
    <property type="entry name" value="MacB_PCD"/>
</dbReference>
<dbReference type="GO" id="GO:0022857">
    <property type="term" value="F:transmembrane transporter activity"/>
    <property type="evidence" value="ECO:0007669"/>
    <property type="project" value="TreeGrafter"/>
</dbReference>
<evidence type="ECO:0000313" key="11">
    <source>
        <dbReference type="Proteomes" id="UP000017837"/>
    </source>
</evidence>
<feature type="transmembrane region" description="Helical" evidence="7">
    <location>
        <begin position="276"/>
        <end position="301"/>
    </location>
</feature>